<comment type="caution">
    <text evidence="2">The sequence shown here is derived from an EMBL/GenBank/DDBJ whole genome shotgun (WGS) entry which is preliminary data.</text>
</comment>
<proteinExistence type="predicted"/>
<evidence type="ECO:0000313" key="3">
    <source>
        <dbReference type="Proteomes" id="UP000494165"/>
    </source>
</evidence>
<gene>
    <name evidence="2" type="ORF">CLODIP_2_CD00732</name>
</gene>
<dbReference type="EMBL" id="CADEPI010000125">
    <property type="protein sequence ID" value="CAB3376160.1"/>
    <property type="molecule type" value="Genomic_DNA"/>
</dbReference>
<organism evidence="2 3">
    <name type="scientific">Cloeon dipterum</name>
    <dbReference type="NCBI Taxonomy" id="197152"/>
    <lineage>
        <taxon>Eukaryota</taxon>
        <taxon>Metazoa</taxon>
        <taxon>Ecdysozoa</taxon>
        <taxon>Arthropoda</taxon>
        <taxon>Hexapoda</taxon>
        <taxon>Insecta</taxon>
        <taxon>Pterygota</taxon>
        <taxon>Palaeoptera</taxon>
        <taxon>Ephemeroptera</taxon>
        <taxon>Pisciforma</taxon>
        <taxon>Baetidae</taxon>
        <taxon>Cloeon</taxon>
    </lineage>
</organism>
<evidence type="ECO:0000256" key="1">
    <source>
        <dbReference type="SAM" id="MobiDB-lite"/>
    </source>
</evidence>
<accession>A0A8S1CXM0</accession>
<sequence length="189" mass="21568">MPLTGETLGVEIKSDFKKDTKPTHVVVAANSPSVTSRPYFLSDAAKLFGCPFLPSPLSFSFDIMIRVRPLASLLANPNPQQVQENQEGNQDPLEILQQQAAEADKIMQRRVEIVRRMRRRFNPYQRPPADRADRPPPNNENSEEHEFAFRKFILQALQQPILPPRICGRLYVGPAPRVIMPESEDDEFF</sequence>
<keyword evidence="3" id="KW-1185">Reference proteome</keyword>
<dbReference type="Proteomes" id="UP000494165">
    <property type="component" value="Unassembled WGS sequence"/>
</dbReference>
<name>A0A8S1CXM0_9INSE</name>
<evidence type="ECO:0000313" key="2">
    <source>
        <dbReference type="EMBL" id="CAB3376160.1"/>
    </source>
</evidence>
<dbReference type="AlphaFoldDB" id="A0A8S1CXM0"/>
<protein>
    <submittedName>
        <fullName evidence="2">Uncharacterized protein</fullName>
    </submittedName>
</protein>
<feature type="region of interest" description="Disordered" evidence="1">
    <location>
        <begin position="118"/>
        <end position="144"/>
    </location>
</feature>
<reference evidence="2 3" key="1">
    <citation type="submission" date="2020-04" db="EMBL/GenBank/DDBJ databases">
        <authorList>
            <person name="Alioto T."/>
            <person name="Alioto T."/>
            <person name="Gomez Garrido J."/>
        </authorList>
    </citation>
    <scope>NUCLEOTIDE SEQUENCE [LARGE SCALE GENOMIC DNA]</scope>
</reference>